<evidence type="ECO:0000256" key="7">
    <source>
        <dbReference type="PROSITE-ProRule" id="PRU00042"/>
    </source>
</evidence>
<keyword evidence="3" id="KW-0677">Repeat</keyword>
<name>A0AAE8ZU02_CAEBR</name>
<sequence length="617" mass="71007">MPAVPYSYSTNIEMNGYNHAAPINPHMNDPYLFHPYNYQQYPMAADVNPGQQEDLLQSLPTLIPNHSVTGEPTNLIEGPDNTFMTDGNAVQPKVKTKVNRYKTDSRTFSDKILRPERASDTVIVCRWDHCGRRFTSTNAFYRHVQKHVIVEGDLYKMCLWEGCMLPFNTNCEIIIHARSHTNERPFACDWPGCLKAYSRKDRLKIHMRLHTGEKPYSCETCGRSFHDSSDRFKHEQRVCSGKKRFPCEAPNCSKVYSDPSSQFIPKGKCSRMFWNIINRFTGVTPNTTLNEFIRPESPPFLAPVSPLQYEPLFPSNPRSPLMEYSAMSPMASSMDEMQSLFDNGRVSYQTSDVVLHSSYLSNAPGTTFDGYNASPIYQDLNDIKFLEEDETQIQDLAVTENHHPHSCTIQPDKILENRREPSKNRKPNNKKPRVGRPPGTYEKSSCLMRKTKNNEKLICRWDSCGKMFNEPLIFFEHVRLHILKENQGPKNCLWKGCTREMPFDAVYKLACHVRGHTNEQPFRCKEPGCNKAYLRMQSLKTHQLIHTGEKPHSCGFCEKKFTTRSDCVSHKKYVHSGKKAYACGAPNCDKSYTDPSSRRKHYRSCLLWKTFCLIEAP</sequence>
<dbReference type="AlphaFoldDB" id="A0AAE8ZU02"/>
<feature type="domain" description="C2H2-type" evidence="9">
    <location>
        <begin position="156"/>
        <end position="185"/>
    </location>
</feature>
<dbReference type="FunFam" id="3.30.160.60:FF:000125">
    <property type="entry name" value="Putative zinc finger protein 143"/>
    <property type="match status" value="1"/>
</dbReference>
<evidence type="ECO:0000313" key="10">
    <source>
        <dbReference type="EMBL" id="ULT84735.1"/>
    </source>
</evidence>
<dbReference type="SMART" id="SM00355">
    <property type="entry name" value="ZnF_C2H2"/>
    <property type="match status" value="9"/>
</dbReference>
<evidence type="ECO:0000256" key="5">
    <source>
        <dbReference type="ARBA" id="ARBA00022833"/>
    </source>
</evidence>
<keyword evidence="2" id="KW-0479">Metal-binding</keyword>
<feature type="domain" description="C2H2-type" evidence="9">
    <location>
        <begin position="457"/>
        <end position="486"/>
    </location>
</feature>
<feature type="domain" description="C2H2-type" evidence="9">
    <location>
        <begin position="186"/>
        <end position="215"/>
    </location>
</feature>
<keyword evidence="5" id="KW-0862">Zinc</keyword>
<evidence type="ECO:0000256" key="2">
    <source>
        <dbReference type="ARBA" id="ARBA00022723"/>
    </source>
</evidence>
<feature type="domain" description="C2H2-type" evidence="9">
    <location>
        <begin position="552"/>
        <end position="580"/>
    </location>
</feature>
<feature type="compositionally biased region" description="Basic residues" evidence="8">
    <location>
        <begin position="424"/>
        <end position="434"/>
    </location>
</feature>
<feature type="compositionally biased region" description="Basic and acidic residues" evidence="8">
    <location>
        <begin position="413"/>
        <end position="423"/>
    </location>
</feature>
<dbReference type="GO" id="GO:0000977">
    <property type="term" value="F:RNA polymerase II transcription regulatory region sequence-specific DNA binding"/>
    <property type="evidence" value="ECO:0007669"/>
    <property type="project" value="InterPro"/>
</dbReference>
<dbReference type="InterPro" id="IPR043359">
    <property type="entry name" value="GLI-like"/>
</dbReference>
<evidence type="ECO:0000256" key="8">
    <source>
        <dbReference type="SAM" id="MobiDB-lite"/>
    </source>
</evidence>
<dbReference type="GO" id="GO:0005634">
    <property type="term" value="C:nucleus"/>
    <property type="evidence" value="ECO:0007669"/>
    <property type="project" value="UniProtKB-SubCell"/>
</dbReference>
<evidence type="ECO:0000256" key="4">
    <source>
        <dbReference type="ARBA" id="ARBA00022771"/>
    </source>
</evidence>
<organism evidence="10 11">
    <name type="scientific">Caenorhabditis briggsae</name>
    <dbReference type="NCBI Taxonomy" id="6238"/>
    <lineage>
        <taxon>Eukaryota</taxon>
        <taxon>Metazoa</taxon>
        <taxon>Ecdysozoa</taxon>
        <taxon>Nematoda</taxon>
        <taxon>Chromadorea</taxon>
        <taxon>Rhabditida</taxon>
        <taxon>Rhabditina</taxon>
        <taxon>Rhabditomorpha</taxon>
        <taxon>Rhabditoidea</taxon>
        <taxon>Rhabditidae</taxon>
        <taxon>Peloderinae</taxon>
        <taxon>Caenorhabditis</taxon>
    </lineage>
</organism>
<dbReference type="FunFam" id="3.30.160.60:FF:004522">
    <property type="match status" value="1"/>
</dbReference>
<dbReference type="PROSITE" id="PS00028">
    <property type="entry name" value="ZINC_FINGER_C2H2_1"/>
    <property type="match status" value="6"/>
</dbReference>
<dbReference type="EMBL" id="CP090896">
    <property type="protein sequence ID" value="ULT84735.1"/>
    <property type="molecule type" value="Genomic_DNA"/>
</dbReference>
<dbReference type="InterPro" id="IPR013087">
    <property type="entry name" value="Znf_C2H2_type"/>
</dbReference>
<dbReference type="Proteomes" id="UP000827892">
    <property type="component" value="Chromosome X"/>
</dbReference>
<dbReference type="FunFam" id="3.30.160.60:FF:003215">
    <property type="entry name" value="Transcriptional regulator, putative"/>
    <property type="match status" value="1"/>
</dbReference>
<dbReference type="FunFam" id="3.30.160.60:FF:000474">
    <property type="entry name" value="zinc finger protein 367"/>
    <property type="match status" value="1"/>
</dbReference>
<evidence type="ECO:0000259" key="9">
    <source>
        <dbReference type="PROSITE" id="PS50157"/>
    </source>
</evidence>
<dbReference type="PANTHER" id="PTHR45718">
    <property type="entry name" value="TRANSCRIPTIONAL ACTIVATOR CUBITUS INTERRUPTUS"/>
    <property type="match status" value="1"/>
</dbReference>
<keyword evidence="4 7" id="KW-0863">Zinc-finger</keyword>
<keyword evidence="6" id="KW-0539">Nucleus</keyword>
<evidence type="ECO:0000256" key="3">
    <source>
        <dbReference type="ARBA" id="ARBA00022737"/>
    </source>
</evidence>
<proteinExistence type="predicted"/>
<dbReference type="GO" id="GO:0006357">
    <property type="term" value="P:regulation of transcription by RNA polymerase II"/>
    <property type="evidence" value="ECO:0007669"/>
    <property type="project" value="InterPro"/>
</dbReference>
<feature type="domain" description="C2H2-type" evidence="9">
    <location>
        <begin position="522"/>
        <end position="551"/>
    </location>
</feature>
<gene>
    <name evidence="10" type="ORF">L3Y34_013420</name>
</gene>
<dbReference type="SUPFAM" id="SSF57667">
    <property type="entry name" value="beta-beta-alpha zinc fingers"/>
    <property type="match status" value="4"/>
</dbReference>
<dbReference type="InterPro" id="IPR056436">
    <property type="entry name" value="Znf-C2H2_ZIC1-5/GLI1-3-like"/>
</dbReference>
<evidence type="ECO:0000313" key="11">
    <source>
        <dbReference type="Proteomes" id="UP000827892"/>
    </source>
</evidence>
<dbReference type="GO" id="GO:0008270">
    <property type="term" value="F:zinc ion binding"/>
    <property type="evidence" value="ECO:0007669"/>
    <property type="project" value="UniProtKB-KW"/>
</dbReference>
<evidence type="ECO:0000256" key="1">
    <source>
        <dbReference type="ARBA" id="ARBA00004123"/>
    </source>
</evidence>
<protein>
    <recommendedName>
        <fullName evidence="9">C2H2-type domain-containing protein</fullName>
    </recommendedName>
</protein>
<dbReference type="Pfam" id="PF23561">
    <property type="entry name" value="zf-C2H2_15"/>
    <property type="match status" value="1"/>
</dbReference>
<evidence type="ECO:0000256" key="6">
    <source>
        <dbReference type="ARBA" id="ARBA00023242"/>
    </source>
</evidence>
<dbReference type="InterPro" id="IPR036236">
    <property type="entry name" value="Znf_C2H2_sf"/>
</dbReference>
<feature type="region of interest" description="Disordered" evidence="8">
    <location>
        <begin position="397"/>
        <end position="443"/>
    </location>
</feature>
<dbReference type="Gene3D" id="3.30.160.60">
    <property type="entry name" value="Classic Zinc Finger"/>
    <property type="match status" value="7"/>
</dbReference>
<reference evidence="10 11" key="1">
    <citation type="submission" date="2022-05" db="EMBL/GenBank/DDBJ databases">
        <title>Chromosome-level reference genomes for two strains of Caenorhabditis briggsae: an improved platform for comparative genomics.</title>
        <authorList>
            <person name="Stevens L."/>
            <person name="Andersen E.C."/>
        </authorList>
    </citation>
    <scope>NUCLEOTIDE SEQUENCE [LARGE SCALE GENOMIC DNA]</scope>
    <source>
        <strain evidence="10">QX1410_ONT</strain>
        <tissue evidence="10">Whole-organism</tissue>
    </source>
</reference>
<dbReference type="PANTHER" id="PTHR45718:SF4">
    <property type="entry name" value="TRANSCRIPTIONAL ACTIVATOR CUBITUS INTERRUPTUS"/>
    <property type="match status" value="1"/>
</dbReference>
<accession>A0AAE8ZU02</accession>
<feature type="domain" description="C2H2-type" evidence="9">
    <location>
        <begin position="123"/>
        <end position="147"/>
    </location>
</feature>
<comment type="subcellular location">
    <subcellularLocation>
        <location evidence="1">Nucleus</location>
    </subcellularLocation>
</comment>
<feature type="domain" description="C2H2-type" evidence="9">
    <location>
        <begin position="216"/>
        <end position="244"/>
    </location>
</feature>
<dbReference type="PROSITE" id="PS50157">
    <property type="entry name" value="ZINC_FINGER_C2H2_2"/>
    <property type="match status" value="7"/>
</dbReference>